<name>A0ABV3CIY5_9ACTN</name>
<proteinExistence type="predicted"/>
<accession>A0ABV3CIY5</accession>
<gene>
    <name evidence="1" type="ORF">AB0A88_32075</name>
</gene>
<dbReference type="RefSeq" id="WP_358477223.1">
    <property type="nucleotide sequence ID" value="NZ_JBEZAE010000029.1"/>
</dbReference>
<dbReference type="EMBL" id="JBEZAE010000029">
    <property type="protein sequence ID" value="MEU7074741.1"/>
    <property type="molecule type" value="Genomic_DNA"/>
</dbReference>
<comment type="caution">
    <text evidence="1">The sequence shown here is derived from an EMBL/GenBank/DDBJ whole genome shotgun (WGS) entry which is preliminary data.</text>
</comment>
<protein>
    <submittedName>
        <fullName evidence="1">Uncharacterized protein</fullName>
    </submittedName>
</protein>
<sequence length="929" mass="97411">MAANQAEVDLVVNAAGALPDLERQLSQIIRVAENEADAIDVPVAIDARDAARTLSIQLERAIEGAEGQVDGIEVGALINQRDALRTLDRQLSDVIQSANRGHVIDDRLLVQAVIDAPESIRNMGTELQRVVANIQADAPDVEIDVDVDEDVNRDVGRLRDSLSGLGTSALTAAKGIGGVAKSATVMGVAVGAGVNVVAGLVAALQQVAPAAAVATQAMLAQRLAAGTLQLAMIGVEDAIQRAFDPELSPEEFHKSLKGLAPEARLFVDQIHTMRRELRALQQGVQNRVFKDLDEALVALGTSTLPVVRGALNRTADSLNQMAKGVTESALLLSESGVLGQALDGATQGLENLEKVPGRLATSFGLLAAASAPAFDRITLAIDGLSLSVAEKLNRAFESGALEESINKSIDTIKQLGSTLGNFASGVGNIFSGLTQNGGGLFDILEKISLAFEDLTASSEFQSILNELSLTAGVLVESILPLIKEAFVQLTPVIEELAPVIRDFVTAIGPELIPIIQELGPILVDIAIILREQLPFAIEFTKASLEALGFVLNLIHGLLQNVIIPIVREVADVLDSEFIHTIRDLSSTLGNDLPAAAGLFEVMRSRVVDQIQAIAVAITSFILDLKSDVLGGITGFVNDAVGAFNDLTNRVSQAFSDLVGAIGRLIDDAIGRIRELPGAVAGAFSALAGDMYALGANAVGGFISGLTSGIGEVLSAARAIANSVTSTIAGALDIRSPSRKTRKQGRDTGKGLALGLKDSTSTVKKAAEDLAGVVVSSATAELSRPITTFFEEFKDQAGRAVGEVLNAGTLSVAAPITKFFDDLKDQVGRTLGEVLNAGTVDVADPITRFFEDMQDQVGRAVGEVLNGGRIDALPSPGLGGVPVTPLPTFQNDGTVVNVFMDGKLIHQVVDRRVQVATNQQARRNVFGVRI</sequence>
<reference evidence="1 2" key="1">
    <citation type="submission" date="2024-06" db="EMBL/GenBank/DDBJ databases">
        <title>The Natural Products Discovery Center: Release of the First 8490 Sequenced Strains for Exploring Actinobacteria Biosynthetic Diversity.</title>
        <authorList>
            <person name="Kalkreuter E."/>
            <person name="Kautsar S.A."/>
            <person name="Yang D."/>
            <person name="Bader C.D."/>
            <person name="Teijaro C.N."/>
            <person name="Fluegel L."/>
            <person name="Davis C.M."/>
            <person name="Simpson J.R."/>
            <person name="Lauterbach L."/>
            <person name="Steele A.D."/>
            <person name="Gui C."/>
            <person name="Meng S."/>
            <person name="Li G."/>
            <person name="Viehrig K."/>
            <person name="Ye F."/>
            <person name="Su P."/>
            <person name="Kiefer A.F."/>
            <person name="Nichols A."/>
            <person name="Cepeda A.J."/>
            <person name="Yan W."/>
            <person name="Fan B."/>
            <person name="Jiang Y."/>
            <person name="Adhikari A."/>
            <person name="Zheng C.-J."/>
            <person name="Schuster L."/>
            <person name="Cowan T.M."/>
            <person name="Smanski M.J."/>
            <person name="Chevrette M.G."/>
            <person name="De Carvalho L.P.S."/>
            <person name="Shen B."/>
        </authorList>
    </citation>
    <scope>NUCLEOTIDE SEQUENCE [LARGE SCALE GENOMIC DNA]</scope>
    <source>
        <strain evidence="1 2">NPDC045974</strain>
    </source>
</reference>
<evidence type="ECO:0000313" key="1">
    <source>
        <dbReference type="EMBL" id="MEU7074741.1"/>
    </source>
</evidence>
<organism evidence="1 2">
    <name type="scientific">Streptomyces narbonensis</name>
    <dbReference type="NCBI Taxonomy" id="67333"/>
    <lineage>
        <taxon>Bacteria</taxon>
        <taxon>Bacillati</taxon>
        <taxon>Actinomycetota</taxon>
        <taxon>Actinomycetes</taxon>
        <taxon>Kitasatosporales</taxon>
        <taxon>Streptomycetaceae</taxon>
        <taxon>Streptomyces</taxon>
    </lineage>
</organism>
<keyword evidence="2" id="KW-1185">Reference proteome</keyword>
<dbReference type="Proteomes" id="UP001551329">
    <property type="component" value="Unassembled WGS sequence"/>
</dbReference>
<evidence type="ECO:0000313" key="2">
    <source>
        <dbReference type="Proteomes" id="UP001551329"/>
    </source>
</evidence>